<evidence type="ECO:0000256" key="1">
    <source>
        <dbReference type="ARBA" id="ARBA00004496"/>
    </source>
</evidence>
<sequence length="713" mass="78500">MATFLLEVGTEDLPASFVSDALEQWKAKIPAELEEQLLSPESIELYGTPRRLALVLNGIPERQPDREEEAKGPSVKAAFKDGKPTKAAEGFARSRGVSIDDFEIRETKKGEFIFVTQKIAGRAATEILTELIPQWILGLEGKRFMRWGDGDLKFPRPVRWLVTLMDDQVLPITLTNGSETCRSDRTSQGHRVLHPEPITLQSASGYVDAMKSIYVDVDPEERRQKIVEQVGKAAKSIKGEAIVNPELLNEVINLVEWPTAIVGTYDDEFLELPSEVAITEMESHQRYFPLKSGARLLPNFITISNGDPEKSAIIAEGNARVIRARLSDGMFFFNADRTQTLADYLPKLEMVTFEERLGSVRQKVDRIVGVAGAISTQLNLDATQTELANRAALLCKADLVTQMVGEFPELQGIMGEKYARHSQEPDAVATAISEHYLPKGAGDSLPQTLTGQVVGLADRIDTLVSIFSLGMKPTGSSDPFALRRAANAVVHIIWAGELSLNLSTLLTDVIASFAADRDGVNVDELQHELEDFFAQRVQTLLQDDEAIDYDLVNAVVGDGDLDYRQRMLSSLLDARARARFLEEIRTNSTLASVYETVNRASKLATKGDLDTATLDPAGVVDASLFQSPSETAFHESLQQLVPQTQAAQAERDYQKLIDGLKKAAPVVAEFFDGPNSVLVMDDDAAIRQNRLNLLSLLRNHARVLADFGAIVKG</sequence>
<keyword evidence="3 10" id="KW-0963">Cytoplasm</keyword>
<name>A0A6M0RHT9_9CYAN</name>
<dbReference type="GO" id="GO:0005524">
    <property type="term" value="F:ATP binding"/>
    <property type="evidence" value="ECO:0007669"/>
    <property type="project" value="UniProtKB-UniRule"/>
</dbReference>
<dbReference type="Pfam" id="PF02092">
    <property type="entry name" value="tRNA_synt_2f"/>
    <property type="match status" value="1"/>
</dbReference>
<dbReference type="Pfam" id="PF05746">
    <property type="entry name" value="DALR_1"/>
    <property type="match status" value="1"/>
</dbReference>
<dbReference type="PANTHER" id="PTHR30075">
    <property type="entry name" value="GLYCYL-TRNA SYNTHETASE"/>
    <property type="match status" value="1"/>
</dbReference>
<keyword evidence="7 10" id="KW-0648">Protein biosynthesis</keyword>
<reference evidence="12 13" key="1">
    <citation type="journal article" date="2020" name="Microb. Ecol.">
        <title>Ecogenomics of the Marine Benthic Filamentous Cyanobacterium Adonisia.</title>
        <authorList>
            <person name="Walter J.M."/>
            <person name="Coutinho F.H."/>
            <person name="Leomil L."/>
            <person name="Hargreaves P.I."/>
            <person name="Campeao M.E."/>
            <person name="Vieira V.V."/>
            <person name="Silva B.S."/>
            <person name="Fistarol G.O."/>
            <person name="Salomon P.S."/>
            <person name="Sawabe T."/>
            <person name="Mino S."/>
            <person name="Hosokawa M."/>
            <person name="Miyashita H."/>
            <person name="Maruyama F."/>
            <person name="van Verk M.C."/>
            <person name="Dutilh B.E."/>
            <person name="Thompson C.C."/>
            <person name="Thompson F.L."/>
        </authorList>
    </citation>
    <scope>NUCLEOTIDE SEQUENCE [LARGE SCALE GENOMIC DNA]</scope>
    <source>
        <strain evidence="12 13">CCMR0081</strain>
    </source>
</reference>
<comment type="subunit">
    <text evidence="10">Tetramer of two alpha and two beta subunits.</text>
</comment>
<gene>
    <name evidence="10" type="primary">glyS</name>
    <name evidence="12" type="ORF">DXZ20_07340</name>
</gene>
<dbReference type="GO" id="GO:0006426">
    <property type="term" value="P:glycyl-tRNA aminoacylation"/>
    <property type="evidence" value="ECO:0007669"/>
    <property type="project" value="UniProtKB-UniRule"/>
</dbReference>
<comment type="subcellular location">
    <subcellularLocation>
        <location evidence="1 10">Cytoplasm</location>
    </subcellularLocation>
</comment>
<proteinExistence type="inferred from homology"/>
<evidence type="ECO:0000256" key="4">
    <source>
        <dbReference type="ARBA" id="ARBA00022598"/>
    </source>
</evidence>
<protein>
    <recommendedName>
        <fullName evidence="10">Glycine--tRNA ligase beta subunit</fullName>
        <ecNumber evidence="10">6.1.1.14</ecNumber>
    </recommendedName>
    <alternativeName>
        <fullName evidence="10">Glycyl-tRNA synthetase beta subunit</fullName>
        <shortName evidence="10">GlyRS</shortName>
    </alternativeName>
</protein>
<dbReference type="HAMAP" id="MF_00255">
    <property type="entry name" value="Gly_tRNA_synth_beta"/>
    <property type="match status" value="1"/>
</dbReference>
<comment type="catalytic activity">
    <reaction evidence="9 10">
        <text>tRNA(Gly) + glycine + ATP = glycyl-tRNA(Gly) + AMP + diphosphate</text>
        <dbReference type="Rhea" id="RHEA:16013"/>
        <dbReference type="Rhea" id="RHEA-COMP:9664"/>
        <dbReference type="Rhea" id="RHEA-COMP:9683"/>
        <dbReference type="ChEBI" id="CHEBI:30616"/>
        <dbReference type="ChEBI" id="CHEBI:33019"/>
        <dbReference type="ChEBI" id="CHEBI:57305"/>
        <dbReference type="ChEBI" id="CHEBI:78442"/>
        <dbReference type="ChEBI" id="CHEBI:78522"/>
        <dbReference type="ChEBI" id="CHEBI:456215"/>
        <dbReference type="EC" id="6.1.1.14"/>
    </reaction>
</comment>
<organism evidence="12 13">
    <name type="scientific">Adonisia turfae CCMR0081</name>
    <dbReference type="NCBI Taxonomy" id="2292702"/>
    <lineage>
        <taxon>Bacteria</taxon>
        <taxon>Bacillati</taxon>
        <taxon>Cyanobacteriota</taxon>
        <taxon>Adonisia</taxon>
        <taxon>Adonisia turfae</taxon>
    </lineage>
</organism>
<comment type="caution">
    <text evidence="12">The sequence shown here is derived from an EMBL/GenBank/DDBJ whole genome shotgun (WGS) entry which is preliminary data.</text>
</comment>
<evidence type="ECO:0000256" key="5">
    <source>
        <dbReference type="ARBA" id="ARBA00022741"/>
    </source>
</evidence>
<dbReference type="Proteomes" id="UP000481033">
    <property type="component" value="Unassembled WGS sequence"/>
</dbReference>
<evidence type="ECO:0000256" key="10">
    <source>
        <dbReference type="HAMAP-Rule" id="MF_00255"/>
    </source>
</evidence>
<dbReference type="PRINTS" id="PR01045">
    <property type="entry name" value="TRNASYNTHGB"/>
</dbReference>
<feature type="domain" description="DALR anticodon binding" evidence="11">
    <location>
        <begin position="598"/>
        <end position="699"/>
    </location>
</feature>
<keyword evidence="8 10" id="KW-0030">Aminoacyl-tRNA synthetase</keyword>
<evidence type="ECO:0000256" key="9">
    <source>
        <dbReference type="ARBA" id="ARBA00047937"/>
    </source>
</evidence>
<dbReference type="SUPFAM" id="SSF109604">
    <property type="entry name" value="HD-domain/PDEase-like"/>
    <property type="match status" value="1"/>
</dbReference>
<dbReference type="GO" id="GO:0004814">
    <property type="term" value="F:arginine-tRNA ligase activity"/>
    <property type="evidence" value="ECO:0007669"/>
    <property type="project" value="InterPro"/>
</dbReference>
<keyword evidence="4 10" id="KW-0436">Ligase</keyword>
<dbReference type="NCBIfam" id="TIGR00211">
    <property type="entry name" value="glyS"/>
    <property type="match status" value="1"/>
</dbReference>
<evidence type="ECO:0000256" key="8">
    <source>
        <dbReference type="ARBA" id="ARBA00023146"/>
    </source>
</evidence>
<dbReference type="InterPro" id="IPR006194">
    <property type="entry name" value="Gly-tRNA-synth_heterodimer"/>
</dbReference>
<dbReference type="AlphaFoldDB" id="A0A6M0RHT9"/>
<dbReference type="EC" id="6.1.1.14" evidence="10"/>
<keyword evidence="13" id="KW-1185">Reference proteome</keyword>
<evidence type="ECO:0000256" key="7">
    <source>
        <dbReference type="ARBA" id="ARBA00022917"/>
    </source>
</evidence>
<dbReference type="PANTHER" id="PTHR30075:SF2">
    <property type="entry name" value="GLYCINE--TRNA LIGASE, CHLOROPLASTIC_MITOCHONDRIAL 2"/>
    <property type="match status" value="1"/>
</dbReference>
<evidence type="ECO:0000313" key="12">
    <source>
        <dbReference type="EMBL" id="NEZ55490.1"/>
    </source>
</evidence>
<dbReference type="InterPro" id="IPR008909">
    <property type="entry name" value="DALR_anticod-bd"/>
</dbReference>
<evidence type="ECO:0000256" key="2">
    <source>
        <dbReference type="ARBA" id="ARBA00008226"/>
    </source>
</evidence>
<dbReference type="EMBL" id="QXHD01000004">
    <property type="protein sequence ID" value="NEZ55490.1"/>
    <property type="molecule type" value="Genomic_DNA"/>
</dbReference>
<dbReference type="RefSeq" id="WP_163697380.1">
    <property type="nucleotide sequence ID" value="NZ_QXHD01000004.1"/>
</dbReference>
<dbReference type="InterPro" id="IPR015944">
    <property type="entry name" value="Gly-tRNA-synth_bsu"/>
</dbReference>
<keyword evidence="6 10" id="KW-0067">ATP-binding</keyword>
<evidence type="ECO:0000259" key="11">
    <source>
        <dbReference type="Pfam" id="PF05746"/>
    </source>
</evidence>
<comment type="similarity">
    <text evidence="2 10">Belongs to the class-II aminoacyl-tRNA synthetase family.</text>
</comment>
<dbReference type="GO" id="GO:0005829">
    <property type="term" value="C:cytosol"/>
    <property type="evidence" value="ECO:0007669"/>
    <property type="project" value="TreeGrafter"/>
</dbReference>
<accession>A0A6M0RHT9</accession>
<evidence type="ECO:0000256" key="3">
    <source>
        <dbReference type="ARBA" id="ARBA00022490"/>
    </source>
</evidence>
<dbReference type="PROSITE" id="PS50861">
    <property type="entry name" value="AA_TRNA_LIGASE_II_GLYAB"/>
    <property type="match status" value="1"/>
</dbReference>
<evidence type="ECO:0000256" key="6">
    <source>
        <dbReference type="ARBA" id="ARBA00022840"/>
    </source>
</evidence>
<dbReference type="GO" id="GO:0004820">
    <property type="term" value="F:glycine-tRNA ligase activity"/>
    <property type="evidence" value="ECO:0007669"/>
    <property type="project" value="UniProtKB-UniRule"/>
</dbReference>
<evidence type="ECO:0000313" key="13">
    <source>
        <dbReference type="Proteomes" id="UP000481033"/>
    </source>
</evidence>
<keyword evidence="5 10" id="KW-0547">Nucleotide-binding</keyword>
<dbReference type="GO" id="GO:0006420">
    <property type="term" value="P:arginyl-tRNA aminoacylation"/>
    <property type="evidence" value="ECO:0007669"/>
    <property type="project" value="InterPro"/>
</dbReference>